<keyword evidence="3" id="KW-1185">Reference proteome</keyword>
<evidence type="ECO:0000256" key="1">
    <source>
        <dbReference type="SAM" id="Phobius"/>
    </source>
</evidence>
<accession>A0AAE0NKJ5</accession>
<organism evidence="2 3">
    <name type="scientific">Lasiosphaeria ovina</name>
    <dbReference type="NCBI Taxonomy" id="92902"/>
    <lineage>
        <taxon>Eukaryota</taxon>
        <taxon>Fungi</taxon>
        <taxon>Dikarya</taxon>
        <taxon>Ascomycota</taxon>
        <taxon>Pezizomycotina</taxon>
        <taxon>Sordariomycetes</taxon>
        <taxon>Sordariomycetidae</taxon>
        <taxon>Sordariales</taxon>
        <taxon>Lasiosphaeriaceae</taxon>
        <taxon>Lasiosphaeria</taxon>
    </lineage>
</organism>
<keyword evidence="1" id="KW-1133">Transmembrane helix</keyword>
<evidence type="ECO:0000313" key="3">
    <source>
        <dbReference type="Proteomes" id="UP001287356"/>
    </source>
</evidence>
<reference evidence="2" key="1">
    <citation type="journal article" date="2023" name="Mol. Phylogenet. Evol.">
        <title>Genome-scale phylogeny and comparative genomics of the fungal order Sordariales.</title>
        <authorList>
            <person name="Hensen N."/>
            <person name="Bonometti L."/>
            <person name="Westerberg I."/>
            <person name="Brannstrom I.O."/>
            <person name="Guillou S."/>
            <person name="Cros-Aarteil S."/>
            <person name="Calhoun S."/>
            <person name="Haridas S."/>
            <person name="Kuo A."/>
            <person name="Mondo S."/>
            <person name="Pangilinan J."/>
            <person name="Riley R."/>
            <person name="LaButti K."/>
            <person name="Andreopoulos B."/>
            <person name="Lipzen A."/>
            <person name="Chen C."/>
            <person name="Yan M."/>
            <person name="Daum C."/>
            <person name="Ng V."/>
            <person name="Clum A."/>
            <person name="Steindorff A."/>
            <person name="Ohm R.A."/>
            <person name="Martin F."/>
            <person name="Silar P."/>
            <person name="Natvig D.O."/>
            <person name="Lalanne C."/>
            <person name="Gautier V."/>
            <person name="Ament-Velasquez S.L."/>
            <person name="Kruys A."/>
            <person name="Hutchinson M.I."/>
            <person name="Powell A.J."/>
            <person name="Barry K."/>
            <person name="Miller A.N."/>
            <person name="Grigoriev I.V."/>
            <person name="Debuchy R."/>
            <person name="Gladieux P."/>
            <person name="Hiltunen Thoren M."/>
            <person name="Johannesson H."/>
        </authorList>
    </citation>
    <scope>NUCLEOTIDE SEQUENCE</scope>
    <source>
        <strain evidence="2">CBS 958.72</strain>
    </source>
</reference>
<comment type="caution">
    <text evidence="2">The sequence shown here is derived from an EMBL/GenBank/DDBJ whole genome shotgun (WGS) entry which is preliminary data.</text>
</comment>
<keyword evidence="1" id="KW-0812">Transmembrane</keyword>
<gene>
    <name evidence="2" type="ORF">B0T24DRAFT_604033</name>
</gene>
<reference evidence="2" key="2">
    <citation type="submission" date="2023-06" db="EMBL/GenBank/DDBJ databases">
        <authorList>
            <consortium name="Lawrence Berkeley National Laboratory"/>
            <person name="Haridas S."/>
            <person name="Hensen N."/>
            <person name="Bonometti L."/>
            <person name="Westerberg I."/>
            <person name="Brannstrom I.O."/>
            <person name="Guillou S."/>
            <person name="Cros-Aarteil S."/>
            <person name="Calhoun S."/>
            <person name="Kuo A."/>
            <person name="Mondo S."/>
            <person name="Pangilinan J."/>
            <person name="Riley R."/>
            <person name="Labutti K."/>
            <person name="Andreopoulos B."/>
            <person name="Lipzen A."/>
            <person name="Chen C."/>
            <person name="Yanf M."/>
            <person name="Daum C."/>
            <person name="Ng V."/>
            <person name="Clum A."/>
            <person name="Steindorff A."/>
            <person name="Ohm R."/>
            <person name="Martin F."/>
            <person name="Silar P."/>
            <person name="Natvig D."/>
            <person name="Lalanne C."/>
            <person name="Gautier V."/>
            <person name="Ament-Velasquez S.L."/>
            <person name="Kruys A."/>
            <person name="Hutchinson M.I."/>
            <person name="Powell A.J."/>
            <person name="Barry K."/>
            <person name="Miller A.N."/>
            <person name="Grigoriev I.V."/>
            <person name="Debuchy R."/>
            <person name="Gladieux P."/>
            <person name="Thoren M.H."/>
            <person name="Johannesson H."/>
        </authorList>
    </citation>
    <scope>NUCLEOTIDE SEQUENCE</scope>
    <source>
        <strain evidence="2">CBS 958.72</strain>
    </source>
</reference>
<name>A0AAE0NKJ5_9PEZI</name>
<dbReference type="Proteomes" id="UP001287356">
    <property type="component" value="Unassembled WGS sequence"/>
</dbReference>
<feature type="transmembrane region" description="Helical" evidence="1">
    <location>
        <begin position="20"/>
        <end position="40"/>
    </location>
</feature>
<evidence type="ECO:0000313" key="2">
    <source>
        <dbReference type="EMBL" id="KAK3383164.1"/>
    </source>
</evidence>
<protein>
    <submittedName>
        <fullName evidence="2">Uncharacterized protein</fullName>
    </submittedName>
</protein>
<dbReference type="EMBL" id="JAULSN010000001">
    <property type="protein sequence ID" value="KAK3383164.1"/>
    <property type="molecule type" value="Genomic_DNA"/>
</dbReference>
<sequence length="279" mass="29100">MRLCCSIMLKISGGIKPGFIAFMGFMGFMPFIGTIGPIAVGPVGMPPILARPAAILVARALALAVRGCLPTPILGPVGALLPILSLPDWPRTRWRTDSWVRSMARLIWPTSRFSRPGPRELPFRIALGPVGAFSSLASSLAGASVIESMPASKPPSMSSSCACSPPLWPLAGAVLAGFAKLSASICSKSHFEKAGAVSSSGPRPSKSPAISAAISFCVFPFASMRTKYSDMAPASALPLIQPRSVIFAWIIVFKASASGVPRAISTDMSRGESGKRGSV</sequence>
<proteinExistence type="predicted"/>
<dbReference type="AlphaFoldDB" id="A0AAE0NKJ5"/>
<keyword evidence="1" id="KW-0472">Membrane</keyword>
<feature type="non-terminal residue" evidence="2">
    <location>
        <position position="1"/>
    </location>
</feature>